<dbReference type="InterPro" id="IPR010814">
    <property type="entry name" value="DUF1416"/>
</dbReference>
<gene>
    <name evidence="1" type="ORF">UFOPK4366_00303</name>
</gene>
<reference evidence="1" key="1">
    <citation type="submission" date="2020-05" db="EMBL/GenBank/DDBJ databases">
        <authorList>
            <person name="Chiriac C."/>
            <person name="Salcher M."/>
            <person name="Ghai R."/>
            <person name="Kavagutti S V."/>
        </authorList>
    </citation>
    <scope>NUCLEOTIDE SEQUENCE</scope>
</reference>
<protein>
    <submittedName>
        <fullName evidence="1">Unannotated protein</fullName>
    </submittedName>
</protein>
<organism evidence="1">
    <name type="scientific">freshwater metagenome</name>
    <dbReference type="NCBI Taxonomy" id="449393"/>
    <lineage>
        <taxon>unclassified sequences</taxon>
        <taxon>metagenomes</taxon>
        <taxon>ecological metagenomes</taxon>
    </lineage>
</organism>
<dbReference type="Pfam" id="PF07210">
    <property type="entry name" value="DUF1416"/>
    <property type="match status" value="1"/>
</dbReference>
<evidence type="ECO:0000313" key="1">
    <source>
        <dbReference type="EMBL" id="CAB5060748.1"/>
    </source>
</evidence>
<sequence>MKTCGATLAGADLSGIDLNKQSVIQGVVLAEGSGDGVPNGTPITTGYARLLDKDGEFTAEVPLNGQGQFRFFAAPGKWTVRILVPSATTDRAVLAVVGTAVDLTIPL</sequence>
<dbReference type="AlphaFoldDB" id="A0A6J7U967"/>
<accession>A0A6J7U967</accession>
<proteinExistence type="predicted"/>
<dbReference type="EMBL" id="CAFBQS010000032">
    <property type="protein sequence ID" value="CAB5060748.1"/>
    <property type="molecule type" value="Genomic_DNA"/>
</dbReference>
<name>A0A6J7U967_9ZZZZ</name>